<proteinExistence type="predicted"/>
<organism evidence="2 3">
    <name type="scientific">Prevotella denticola CRIS 18C-A</name>
    <dbReference type="NCBI Taxonomy" id="944557"/>
    <lineage>
        <taxon>Bacteria</taxon>
        <taxon>Pseudomonadati</taxon>
        <taxon>Bacteroidota</taxon>
        <taxon>Bacteroidia</taxon>
        <taxon>Bacteroidales</taxon>
        <taxon>Prevotellaceae</taxon>
        <taxon>Prevotella</taxon>
    </lineage>
</organism>
<keyword evidence="3" id="KW-1185">Reference proteome</keyword>
<dbReference type="Proteomes" id="UP000003155">
    <property type="component" value="Unassembled WGS sequence"/>
</dbReference>
<feature type="region of interest" description="Disordered" evidence="1">
    <location>
        <begin position="1"/>
        <end position="40"/>
    </location>
</feature>
<sequence>MFRGTLTEWGRPRMEPASFLPVSPGEKKQKHPEKKKTSRL</sequence>
<dbReference type="EMBL" id="AEXO01000100">
    <property type="protein sequence ID" value="EGC85248.1"/>
    <property type="molecule type" value="Genomic_DNA"/>
</dbReference>
<feature type="compositionally biased region" description="Basic residues" evidence="1">
    <location>
        <begin position="28"/>
        <end position="40"/>
    </location>
</feature>
<gene>
    <name evidence="2" type="ORF">HMPREF9303_0536</name>
</gene>
<dbReference type="AlphaFoldDB" id="F0HA48"/>
<evidence type="ECO:0000313" key="2">
    <source>
        <dbReference type="EMBL" id="EGC85248.1"/>
    </source>
</evidence>
<protein>
    <submittedName>
        <fullName evidence="2">Uncharacterized protein</fullName>
    </submittedName>
</protein>
<reference evidence="2 3" key="1">
    <citation type="submission" date="2011-02" db="EMBL/GenBank/DDBJ databases">
        <authorList>
            <person name="Durkin A.S."/>
            <person name="Madupu R."/>
            <person name="Torralba M."/>
            <person name="Gillis M."/>
            <person name="Methe B."/>
            <person name="Sutton G."/>
            <person name="Nelson K.E."/>
        </authorList>
    </citation>
    <scope>NUCLEOTIDE SEQUENCE [LARGE SCALE GENOMIC DNA]</scope>
    <source>
        <strain evidence="2 3">CRIS 18C-A</strain>
    </source>
</reference>
<evidence type="ECO:0000256" key="1">
    <source>
        <dbReference type="SAM" id="MobiDB-lite"/>
    </source>
</evidence>
<accession>F0HA48</accession>
<comment type="caution">
    <text evidence="2">The sequence shown here is derived from an EMBL/GenBank/DDBJ whole genome shotgun (WGS) entry which is preliminary data.</text>
</comment>
<name>F0HA48_9BACT</name>
<evidence type="ECO:0000313" key="3">
    <source>
        <dbReference type="Proteomes" id="UP000003155"/>
    </source>
</evidence>